<keyword evidence="3 12" id="KW-0813">Transport</keyword>
<comment type="function">
    <text evidence="12">Structural component of the gap junctions.</text>
</comment>
<evidence type="ECO:0000313" key="13">
    <source>
        <dbReference type="EMBL" id="CAL8126490.1"/>
    </source>
</evidence>
<proteinExistence type="inferred from homology"/>
<evidence type="ECO:0000256" key="6">
    <source>
        <dbReference type="ARBA" id="ARBA00022868"/>
    </source>
</evidence>
<keyword evidence="4" id="KW-1003">Cell membrane</keyword>
<evidence type="ECO:0000256" key="10">
    <source>
        <dbReference type="ARBA" id="ARBA00023136"/>
    </source>
</evidence>
<keyword evidence="11 12" id="KW-0407">Ion channel</keyword>
<evidence type="ECO:0000256" key="3">
    <source>
        <dbReference type="ARBA" id="ARBA00022448"/>
    </source>
</evidence>
<evidence type="ECO:0000256" key="8">
    <source>
        <dbReference type="ARBA" id="ARBA00022989"/>
    </source>
</evidence>
<keyword evidence="7" id="KW-0965">Cell junction</keyword>
<accession>A0ABP1RG04</accession>
<evidence type="ECO:0000256" key="7">
    <source>
        <dbReference type="ARBA" id="ARBA00022949"/>
    </source>
</evidence>
<feature type="transmembrane region" description="Helical" evidence="12">
    <location>
        <begin position="190"/>
        <end position="212"/>
    </location>
</feature>
<keyword evidence="6" id="KW-0303">Gap junction</keyword>
<dbReference type="PROSITE" id="PS51013">
    <property type="entry name" value="PANNEXIN"/>
    <property type="match status" value="1"/>
</dbReference>
<evidence type="ECO:0000256" key="5">
    <source>
        <dbReference type="ARBA" id="ARBA00022692"/>
    </source>
</evidence>
<evidence type="ECO:0000256" key="12">
    <source>
        <dbReference type="RuleBase" id="RU010713"/>
    </source>
</evidence>
<sequence>MKFNAIFDTDDEIVVFNQWLFKRDKTLIDNVVFYLHYHATVALFLAGSLIVIIGTYIMDPIECISDRAVDEVIDNYCLYHSTHTLMGNKDVLVAHPGVSSDTSSNPDVKFHHYYLWVGLILGVQAMSFYIPRGLWKAWESSRVSTLLKERESLIAPAKEIDSTDSLHALITYFRSKKHSFYYWKLLTCELLNLINAVVQLTITNMFLGFGLLNLKLDVLQLLQETRPLQRSDQIDQMFPKVTKCVFYNYGASGNVQTYDSLCVLPVNAVNEKLFIVIYTWLWILISISAIAVVYRILFIISSFRIFMLKFYMQWDDNRSKILKELEEENFGIGNWQLLNQLSGNLDSWELTTLVKKLHEGLLNKRK</sequence>
<feature type="transmembrane region" description="Helical" evidence="12">
    <location>
        <begin position="273"/>
        <end position="300"/>
    </location>
</feature>
<keyword evidence="5 12" id="KW-0812">Transmembrane</keyword>
<evidence type="ECO:0000256" key="1">
    <source>
        <dbReference type="ARBA" id="ARBA00004610"/>
    </source>
</evidence>
<organism evidence="13 14">
    <name type="scientific">Orchesella dallaii</name>
    <dbReference type="NCBI Taxonomy" id="48710"/>
    <lineage>
        <taxon>Eukaryota</taxon>
        <taxon>Metazoa</taxon>
        <taxon>Ecdysozoa</taxon>
        <taxon>Arthropoda</taxon>
        <taxon>Hexapoda</taxon>
        <taxon>Collembola</taxon>
        <taxon>Entomobryomorpha</taxon>
        <taxon>Entomobryoidea</taxon>
        <taxon>Orchesellidae</taxon>
        <taxon>Orchesellinae</taxon>
        <taxon>Orchesella</taxon>
    </lineage>
</organism>
<comment type="caution">
    <text evidence="13">The sequence shown here is derived from an EMBL/GenBank/DDBJ whole genome shotgun (WGS) entry which is preliminary data.</text>
</comment>
<keyword evidence="9 12" id="KW-0406">Ion transport</keyword>
<dbReference type="Pfam" id="PF00876">
    <property type="entry name" value="Innexin"/>
    <property type="match status" value="1"/>
</dbReference>
<protein>
    <recommendedName>
        <fullName evidence="12">Innexin</fullName>
    </recommendedName>
</protein>
<dbReference type="EMBL" id="CAXLJM020000072">
    <property type="protein sequence ID" value="CAL8126490.1"/>
    <property type="molecule type" value="Genomic_DNA"/>
</dbReference>
<keyword evidence="8 12" id="KW-1133">Transmembrane helix</keyword>
<gene>
    <name evidence="12" type="primary">inx</name>
    <name evidence="13" type="ORF">ODALV1_LOCUS21420</name>
</gene>
<evidence type="ECO:0000256" key="11">
    <source>
        <dbReference type="ARBA" id="ARBA00023303"/>
    </source>
</evidence>
<keyword evidence="14" id="KW-1185">Reference proteome</keyword>
<reference evidence="13 14" key="1">
    <citation type="submission" date="2024-08" db="EMBL/GenBank/DDBJ databases">
        <authorList>
            <person name="Cucini C."/>
            <person name="Frati F."/>
        </authorList>
    </citation>
    <scope>NUCLEOTIDE SEQUENCE [LARGE SCALE GENOMIC DNA]</scope>
</reference>
<keyword evidence="10 12" id="KW-0472">Membrane</keyword>
<evidence type="ECO:0000256" key="4">
    <source>
        <dbReference type="ARBA" id="ARBA00022475"/>
    </source>
</evidence>
<dbReference type="PANTHER" id="PTHR11893:SF41">
    <property type="entry name" value="INNEXIN INX2"/>
    <property type="match status" value="1"/>
</dbReference>
<comment type="subcellular location">
    <subcellularLocation>
        <location evidence="1">Cell junction</location>
        <location evidence="1">Gap junction</location>
    </subcellularLocation>
    <subcellularLocation>
        <location evidence="2 12">Cell membrane</location>
        <topology evidence="2 12">Multi-pass membrane protein</topology>
    </subcellularLocation>
</comment>
<name>A0ABP1RG04_9HEXA</name>
<evidence type="ECO:0000256" key="9">
    <source>
        <dbReference type="ARBA" id="ARBA00023065"/>
    </source>
</evidence>
<comment type="similarity">
    <text evidence="12">Belongs to the pannexin family.</text>
</comment>
<evidence type="ECO:0000256" key="2">
    <source>
        <dbReference type="ARBA" id="ARBA00004651"/>
    </source>
</evidence>
<feature type="transmembrane region" description="Helical" evidence="12">
    <location>
        <begin position="31"/>
        <end position="57"/>
    </location>
</feature>
<feature type="transmembrane region" description="Helical" evidence="12">
    <location>
        <begin position="113"/>
        <end position="130"/>
    </location>
</feature>
<dbReference type="PANTHER" id="PTHR11893">
    <property type="entry name" value="INNEXIN"/>
    <property type="match status" value="1"/>
</dbReference>
<evidence type="ECO:0000313" key="14">
    <source>
        <dbReference type="Proteomes" id="UP001642540"/>
    </source>
</evidence>
<dbReference type="InterPro" id="IPR000990">
    <property type="entry name" value="Innexin"/>
</dbReference>
<dbReference type="PRINTS" id="PR01262">
    <property type="entry name" value="INNEXIN"/>
</dbReference>
<dbReference type="Proteomes" id="UP001642540">
    <property type="component" value="Unassembled WGS sequence"/>
</dbReference>